<dbReference type="STRING" id="37360.A0A0G4J7C5"/>
<dbReference type="SUPFAM" id="SSF53671">
    <property type="entry name" value="Aspartate/ornithine carbamoyltransferase"/>
    <property type="match status" value="1"/>
</dbReference>
<dbReference type="FunFam" id="3.40.50.1370:FF:000002">
    <property type="entry name" value="Aspartate carbamoyltransferase 2"/>
    <property type="match status" value="1"/>
</dbReference>
<dbReference type="PANTHER" id="PTHR45753">
    <property type="entry name" value="ORNITHINE CARBAMOYLTRANSFERASE, MITOCHONDRIAL"/>
    <property type="match status" value="1"/>
</dbReference>
<evidence type="ECO:0000313" key="13">
    <source>
        <dbReference type="Proteomes" id="UP000039324"/>
    </source>
</evidence>
<dbReference type="OMA" id="VLIMHPG"/>
<dbReference type="OrthoDB" id="1924069at2759"/>
<dbReference type="HAMAP" id="MF_00001">
    <property type="entry name" value="Asp_carb_tr"/>
    <property type="match status" value="1"/>
</dbReference>
<geneLocation type="mitochondrion" evidence="12"/>
<evidence type="ECO:0000313" key="14">
    <source>
        <dbReference type="Proteomes" id="UP000290189"/>
    </source>
</evidence>
<evidence type="ECO:0000256" key="5">
    <source>
        <dbReference type="ARBA" id="ARBA00022975"/>
    </source>
</evidence>
<keyword evidence="4 8" id="KW-0808">Transferase</keyword>
<dbReference type="PRINTS" id="PR00100">
    <property type="entry name" value="AOTCASE"/>
</dbReference>
<dbReference type="InterPro" id="IPR006131">
    <property type="entry name" value="Asp_carbamoyltransf_Asp/Orn-bd"/>
</dbReference>
<keyword evidence="5" id="KW-0665">Pyrimidine biosynthesis</keyword>
<comment type="similarity">
    <text evidence="2">Belongs to the aspartate/ornithine carbamoyltransferase superfamily. ATCase family.</text>
</comment>
<dbReference type="EC" id="2.1.3.2" evidence="3"/>
<feature type="domain" description="Aspartate/ornithine carbamoyltransferase carbamoyl-P binding" evidence="10">
    <location>
        <begin position="4"/>
        <end position="144"/>
    </location>
</feature>
<dbReference type="Pfam" id="PF02729">
    <property type="entry name" value="OTCace_N"/>
    <property type="match status" value="1"/>
</dbReference>
<proteinExistence type="inferred from homology"/>
<dbReference type="InterPro" id="IPR002082">
    <property type="entry name" value="Asp_carbamoyltransf"/>
</dbReference>
<dbReference type="GO" id="GO:0044205">
    <property type="term" value="P:'de novo' UMP biosynthetic process"/>
    <property type="evidence" value="ECO:0007669"/>
    <property type="project" value="UniProtKB-UniPathway"/>
</dbReference>
<evidence type="ECO:0000256" key="4">
    <source>
        <dbReference type="ARBA" id="ARBA00022679"/>
    </source>
</evidence>
<dbReference type="UniPathway" id="UPA00070">
    <property type="reaction ID" value="UER00116"/>
</dbReference>
<comment type="pathway">
    <text evidence="1">Pyrimidine metabolism; UMP biosynthesis via de novo pathway; (S)-dihydroorotate from bicarbonate: step 2/3.</text>
</comment>
<dbReference type="Pfam" id="PF00185">
    <property type="entry name" value="OTCace"/>
    <property type="match status" value="1"/>
</dbReference>
<protein>
    <recommendedName>
        <fullName evidence="3">aspartate carbamoyltransferase</fullName>
        <ecNumber evidence="3">2.1.3.2</ecNumber>
    </recommendedName>
</protein>
<evidence type="ECO:0000259" key="9">
    <source>
        <dbReference type="Pfam" id="PF00185"/>
    </source>
</evidence>
<dbReference type="EMBL" id="CDSF01000144">
    <property type="protein sequence ID" value="CEP03427.1"/>
    <property type="molecule type" value="Genomic_DNA"/>
</dbReference>
<gene>
    <name evidence="11" type="ORF">PBRA_003187</name>
    <name evidence="12" type="ORF">PLBR_LOCUS2874</name>
</gene>
<evidence type="ECO:0000256" key="7">
    <source>
        <dbReference type="ARBA" id="ARBA00048859"/>
    </source>
</evidence>
<dbReference type="InterPro" id="IPR006130">
    <property type="entry name" value="Asp/Orn_carbamoylTrfase"/>
</dbReference>
<dbReference type="GO" id="GO:0016597">
    <property type="term" value="F:amino acid binding"/>
    <property type="evidence" value="ECO:0007669"/>
    <property type="project" value="InterPro"/>
</dbReference>
<evidence type="ECO:0000256" key="8">
    <source>
        <dbReference type="RuleBase" id="RU003634"/>
    </source>
</evidence>
<sequence length="307" mass="33985">MKTDVISCASMTRAWQEAMFARAAHWEAAAQSAPVDQPLRGRVLATVFYEASSRTSSSFQAAMLRLGGTVVPVHSEWSSVTKGESLEDTMRTMASYADAIVLRHPETGSAKRAADAVPNCPVINAGDGIGEHPTQALLDVYTIWKERPGHDIDGLTVTIAGDLLHGRTVHSLIKLLNTYSIGRINLISPESLRLPDTVVKEIRAPVHVGTQLDDVLPATDVLYMTRIQKERFAKIEDFETVRNSFCLTRKVMSAAKPTCIIMHPLPRNAEIHPELDSDPRSAYFRQMRNGMFVRMAILEHVVPRFPA</sequence>
<dbReference type="Gene3D" id="3.40.50.1370">
    <property type="entry name" value="Aspartate/ornithine carbamoyltransferase"/>
    <property type="match status" value="2"/>
</dbReference>
<dbReference type="GO" id="GO:0004070">
    <property type="term" value="F:aspartate carbamoyltransferase activity"/>
    <property type="evidence" value="ECO:0007669"/>
    <property type="project" value="UniProtKB-EC"/>
</dbReference>
<evidence type="ECO:0000256" key="1">
    <source>
        <dbReference type="ARBA" id="ARBA00004852"/>
    </source>
</evidence>
<keyword evidence="12" id="KW-0496">Mitochondrion</keyword>
<dbReference type="NCBIfam" id="TIGR00670">
    <property type="entry name" value="asp_carb_tr"/>
    <property type="match status" value="1"/>
</dbReference>
<comment type="function">
    <text evidence="6">Catalyzes the condensation of carbamoyl phosphate and aspartate to form carbamoyl aspartate and inorganic phosphate, the committed step in the de novo pyrimidine nucleotide biosynthesis pathway.</text>
</comment>
<feature type="domain" description="Aspartate/ornithine carbamoyltransferase Asp/Orn-binding" evidence="9">
    <location>
        <begin position="153"/>
        <end position="300"/>
    </location>
</feature>
<dbReference type="InterPro" id="IPR006132">
    <property type="entry name" value="Asp/Orn_carbamoyltranf_P-bd"/>
</dbReference>
<dbReference type="PRINTS" id="PR00101">
    <property type="entry name" value="ATCASE"/>
</dbReference>
<evidence type="ECO:0000256" key="6">
    <source>
        <dbReference type="ARBA" id="ARBA00043884"/>
    </source>
</evidence>
<reference evidence="12 14" key="2">
    <citation type="submission" date="2018-03" db="EMBL/GenBank/DDBJ databases">
        <authorList>
            <person name="Fogelqvist J."/>
        </authorList>
    </citation>
    <scope>NUCLEOTIDE SEQUENCE [LARGE SCALE GENOMIC DNA]</scope>
</reference>
<organism evidence="11 13">
    <name type="scientific">Plasmodiophora brassicae</name>
    <name type="common">Clubroot disease agent</name>
    <dbReference type="NCBI Taxonomy" id="37360"/>
    <lineage>
        <taxon>Eukaryota</taxon>
        <taxon>Sar</taxon>
        <taxon>Rhizaria</taxon>
        <taxon>Endomyxa</taxon>
        <taxon>Phytomyxea</taxon>
        <taxon>Plasmodiophorida</taxon>
        <taxon>Plasmodiophoridae</taxon>
        <taxon>Plasmodiophora</taxon>
    </lineage>
</organism>
<comment type="catalytic activity">
    <reaction evidence="7">
        <text>carbamoyl phosphate + L-aspartate = N-carbamoyl-L-aspartate + phosphate + H(+)</text>
        <dbReference type="Rhea" id="RHEA:20013"/>
        <dbReference type="ChEBI" id="CHEBI:15378"/>
        <dbReference type="ChEBI" id="CHEBI:29991"/>
        <dbReference type="ChEBI" id="CHEBI:32814"/>
        <dbReference type="ChEBI" id="CHEBI:43474"/>
        <dbReference type="ChEBI" id="CHEBI:58228"/>
        <dbReference type="EC" id="2.1.3.2"/>
    </reaction>
</comment>
<dbReference type="EMBL" id="OVEO01000004">
    <property type="protein sequence ID" value="SPQ95659.1"/>
    <property type="molecule type" value="Genomic_DNA"/>
</dbReference>
<dbReference type="AlphaFoldDB" id="A0A0G4J7C5"/>
<evidence type="ECO:0000256" key="3">
    <source>
        <dbReference type="ARBA" id="ARBA00013008"/>
    </source>
</evidence>
<dbReference type="InterPro" id="IPR036901">
    <property type="entry name" value="Asp/Orn_carbamoylTrfase_sf"/>
</dbReference>
<dbReference type="GO" id="GO:0006520">
    <property type="term" value="P:amino acid metabolic process"/>
    <property type="evidence" value="ECO:0007669"/>
    <property type="project" value="InterPro"/>
</dbReference>
<accession>A0A0G4J7C5</accession>
<name>A0A0G4J7C5_PLABS</name>
<keyword evidence="13" id="KW-1185">Reference proteome</keyword>
<reference evidence="11 13" key="1">
    <citation type="submission" date="2015-02" db="EMBL/GenBank/DDBJ databases">
        <authorList>
            <person name="Chooi Y.-H."/>
        </authorList>
    </citation>
    <scope>NUCLEOTIDE SEQUENCE [LARGE SCALE GENOMIC DNA]</scope>
    <source>
        <strain evidence="11">E3</strain>
    </source>
</reference>
<dbReference type="GO" id="GO:0006207">
    <property type="term" value="P:'de novo' pyrimidine nucleobase biosynthetic process"/>
    <property type="evidence" value="ECO:0007669"/>
    <property type="project" value="InterPro"/>
</dbReference>
<evidence type="ECO:0000256" key="2">
    <source>
        <dbReference type="ARBA" id="ARBA00008896"/>
    </source>
</evidence>
<evidence type="ECO:0000259" key="10">
    <source>
        <dbReference type="Pfam" id="PF02729"/>
    </source>
</evidence>
<evidence type="ECO:0000313" key="12">
    <source>
        <dbReference type="EMBL" id="SPQ95659.1"/>
    </source>
</evidence>
<dbReference type="Proteomes" id="UP000290189">
    <property type="component" value="Unassembled WGS sequence"/>
</dbReference>
<dbReference type="PANTHER" id="PTHR45753:SF6">
    <property type="entry name" value="ASPARTATE CARBAMOYLTRANSFERASE"/>
    <property type="match status" value="1"/>
</dbReference>
<evidence type="ECO:0000313" key="11">
    <source>
        <dbReference type="EMBL" id="CEP03427.1"/>
    </source>
</evidence>
<dbReference type="Proteomes" id="UP000039324">
    <property type="component" value="Unassembled WGS sequence"/>
</dbReference>
<dbReference type="NCBIfam" id="NF002032">
    <property type="entry name" value="PRK00856.1"/>
    <property type="match status" value="1"/>
</dbReference>